<dbReference type="Gene3D" id="1.10.10.10">
    <property type="entry name" value="Winged helix-like DNA-binding domain superfamily/Winged helix DNA-binding domain"/>
    <property type="match status" value="1"/>
</dbReference>
<dbReference type="SUPFAM" id="SSF53850">
    <property type="entry name" value="Periplasmic binding protein-like II"/>
    <property type="match status" value="1"/>
</dbReference>
<organism evidence="7 8">
    <name type="scientific">Vibrio orientalis CIP 102891 = ATCC 33934</name>
    <dbReference type="NCBI Taxonomy" id="675816"/>
    <lineage>
        <taxon>Bacteria</taxon>
        <taxon>Pseudomonadati</taxon>
        <taxon>Pseudomonadota</taxon>
        <taxon>Gammaproteobacteria</taxon>
        <taxon>Vibrionales</taxon>
        <taxon>Vibrionaceae</taxon>
        <taxon>Vibrio</taxon>
        <taxon>Vibrio oreintalis group</taxon>
    </lineage>
</organism>
<keyword evidence="5" id="KW-0175">Coiled coil</keyword>
<dbReference type="InterPro" id="IPR005119">
    <property type="entry name" value="LysR_subst-bd"/>
</dbReference>
<dbReference type="Pfam" id="PF00126">
    <property type="entry name" value="HTH_1"/>
    <property type="match status" value="1"/>
</dbReference>
<evidence type="ECO:0000313" key="7">
    <source>
        <dbReference type="EMBL" id="EEX92858.1"/>
    </source>
</evidence>
<comment type="caution">
    <text evidence="7">The sequence shown here is derived from an EMBL/GenBank/DDBJ whole genome shotgun (WGS) entry which is preliminary data.</text>
</comment>
<dbReference type="Gene3D" id="3.40.190.290">
    <property type="match status" value="1"/>
</dbReference>
<dbReference type="SUPFAM" id="SSF46785">
    <property type="entry name" value="Winged helix' DNA-binding domain"/>
    <property type="match status" value="1"/>
</dbReference>
<comment type="similarity">
    <text evidence="1">Belongs to the LysR transcriptional regulatory family.</text>
</comment>
<evidence type="ECO:0000256" key="3">
    <source>
        <dbReference type="ARBA" id="ARBA00023125"/>
    </source>
</evidence>
<dbReference type="InterPro" id="IPR036390">
    <property type="entry name" value="WH_DNA-bd_sf"/>
</dbReference>
<accession>A0ABM9YZJ2</accession>
<keyword evidence="2" id="KW-0805">Transcription regulation</keyword>
<dbReference type="PROSITE" id="PS50931">
    <property type="entry name" value="HTH_LYSR"/>
    <property type="match status" value="1"/>
</dbReference>
<name>A0ABM9YZJ2_VIBOR</name>
<evidence type="ECO:0000256" key="2">
    <source>
        <dbReference type="ARBA" id="ARBA00023015"/>
    </source>
</evidence>
<reference evidence="7 8" key="1">
    <citation type="submission" date="2009-10" db="EMBL/GenBank/DDBJ databases">
        <authorList>
            <consortium name="Los Alamos National Laboratory (LANL)"/>
            <consortium name="National Microbial Pathogen Data Resource (NMPDR)"/>
            <person name="Munk A.C."/>
            <person name="Chertkov O."/>
            <person name="Tapia R."/>
            <person name="Green L."/>
            <person name="Rogers Y."/>
            <person name="Detter J.C."/>
            <person name="Bruce D."/>
            <person name="Brettin T.S."/>
            <person name="Colwell R.R."/>
            <person name="Huq A."/>
            <person name="Grim C.J."/>
            <person name="Hasan N.A."/>
            <person name="Bartels D."/>
            <person name="Vonstein V."/>
        </authorList>
    </citation>
    <scope>NUCLEOTIDE SEQUENCE [LARGE SCALE GENOMIC DNA]</scope>
    <source>
        <strain evidence="7 8">CIP 102891</strain>
    </source>
</reference>
<dbReference type="Proteomes" id="UP000003515">
    <property type="component" value="Unassembled WGS sequence"/>
</dbReference>
<keyword evidence="4" id="KW-0804">Transcription</keyword>
<proteinExistence type="inferred from homology"/>
<evidence type="ECO:0000256" key="4">
    <source>
        <dbReference type="ARBA" id="ARBA00023163"/>
    </source>
</evidence>
<dbReference type="PANTHER" id="PTHR30537:SF14">
    <property type="entry name" value="TRANSCRIPTIONAL REGULATOR LYSR FAMILY"/>
    <property type="match status" value="1"/>
</dbReference>
<dbReference type="CDD" id="cd08422">
    <property type="entry name" value="PBP2_CrgA_like"/>
    <property type="match status" value="1"/>
</dbReference>
<evidence type="ECO:0000256" key="5">
    <source>
        <dbReference type="SAM" id="Coils"/>
    </source>
</evidence>
<sequence>MSSFLFWETILLSERASQMVVFAALLKHKNFTLAAKSLGVSVSHVSKQLASLESSLGIQLVQRTTRSFTPTEAGQDYYEHCAKIVEIIDEAQREVECQRDEVAGLVKLGLSQSFGTLHIIPAINELRERYPKLQVELHLFDYKVDMLEEGLDLWITNNEHLPEGYVAQRIADSHFVVAASPDYLVKNTTPTHPNDLAGHNCLIYRSWERDYTRWAFSNHDEQLNIKVSGNYSVDLAEAVRDAAVSGWGIAYLATYLIRDEFKNGQLIQLFPDWCASQVMPFYAVYPSRRYLPKKTAAVIEFIKQTIGTPCYWDKRLSPYIQRP</sequence>
<dbReference type="PANTHER" id="PTHR30537">
    <property type="entry name" value="HTH-TYPE TRANSCRIPTIONAL REGULATOR"/>
    <property type="match status" value="1"/>
</dbReference>
<gene>
    <name evidence="7" type="ORF">VIA_003503</name>
</gene>
<dbReference type="InterPro" id="IPR036388">
    <property type="entry name" value="WH-like_DNA-bd_sf"/>
</dbReference>
<feature type="coiled-coil region" evidence="5">
    <location>
        <begin position="81"/>
        <end position="108"/>
    </location>
</feature>
<evidence type="ECO:0000259" key="6">
    <source>
        <dbReference type="PROSITE" id="PS50931"/>
    </source>
</evidence>
<dbReference type="InterPro" id="IPR058163">
    <property type="entry name" value="LysR-type_TF_proteobact-type"/>
</dbReference>
<keyword evidence="8" id="KW-1185">Reference proteome</keyword>
<dbReference type="InterPro" id="IPR000847">
    <property type="entry name" value="LysR_HTH_N"/>
</dbReference>
<dbReference type="EMBL" id="ACZV01000005">
    <property type="protein sequence ID" value="EEX92858.1"/>
    <property type="molecule type" value="Genomic_DNA"/>
</dbReference>
<dbReference type="Pfam" id="PF03466">
    <property type="entry name" value="LysR_substrate"/>
    <property type="match status" value="1"/>
</dbReference>
<feature type="domain" description="HTH lysR-type" evidence="6">
    <location>
        <begin position="18"/>
        <end position="71"/>
    </location>
</feature>
<evidence type="ECO:0000313" key="8">
    <source>
        <dbReference type="Proteomes" id="UP000003515"/>
    </source>
</evidence>
<protein>
    <submittedName>
        <fullName evidence="7">Transcriptional regulator LysR family</fullName>
    </submittedName>
</protein>
<evidence type="ECO:0000256" key="1">
    <source>
        <dbReference type="ARBA" id="ARBA00009437"/>
    </source>
</evidence>
<keyword evidence="3" id="KW-0238">DNA-binding</keyword>